<gene>
    <name evidence="2" type="ORF">AVDCRST_MAG64-1114</name>
</gene>
<evidence type="ECO:0000313" key="2">
    <source>
        <dbReference type="EMBL" id="CAA9387637.1"/>
    </source>
</evidence>
<dbReference type="AlphaFoldDB" id="A0A6J4NNL6"/>
<feature type="region of interest" description="Disordered" evidence="1">
    <location>
        <begin position="1"/>
        <end position="60"/>
    </location>
</feature>
<dbReference type="EMBL" id="CADCUQ010000243">
    <property type="protein sequence ID" value="CAA9387637.1"/>
    <property type="molecule type" value="Genomic_DNA"/>
</dbReference>
<feature type="compositionally biased region" description="Basic and acidic residues" evidence="1">
    <location>
        <begin position="23"/>
        <end position="33"/>
    </location>
</feature>
<reference evidence="2" key="1">
    <citation type="submission" date="2020-02" db="EMBL/GenBank/DDBJ databases">
        <authorList>
            <person name="Meier V. D."/>
        </authorList>
    </citation>
    <scope>NUCLEOTIDE SEQUENCE</scope>
    <source>
        <strain evidence="2">AVDCRST_MAG64</strain>
    </source>
</reference>
<organism evidence="2">
    <name type="scientific">uncultured Phycisphaerae bacterium</name>
    <dbReference type="NCBI Taxonomy" id="904963"/>
    <lineage>
        <taxon>Bacteria</taxon>
        <taxon>Pseudomonadati</taxon>
        <taxon>Planctomycetota</taxon>
        <taxon>Phycisphaerae</taxon>
        <taxon>environmental samples</taxon>
    </lineage>
</organism>
<proteinExistence type="predicted"/>
<name>A0A6J4NNL6_9BACT</name>
<accession>A0A6J4NNL6</accession>
<sequence length="60" mass="6605">MERRPVHHPQWQQFWPSAPVGSEKVEPEGRDDSSGNNGNRLADTHSLGCADPCEPPPQDG</sequence>
<protein>
    <submittedName>
        <fullName evidence="2">Uncharacterized protein</fullName>
    </submittedName>
</protein>
<evidence type="ECO:0000256" key="1">
    <source>
        <dbReference type="SAM" id="MobiDB-lite"/>
    </source>
</evidence>